<dbReference type="AlphaFoldDB" id="D8P752"/>
<protein>
    <submittedName>
        <fullName evidence="2">Uncharacterized protein</fullName>
    </submittedName>
</protein>
<reference evidence="2" key="1">
    <citation type="journal article" date="2010" name="BMC Genomics">
        <title>Genomes of three tomato pathogens within the Ralstonia solanacearum species complex reveal significant evolutionary divergence.</title>
        <authorList>
            <person name="Remenant B."/>
            <person name="Coupat-Goutaland B."/>
            <person name="Guidot A."/>
            <person name="Cellier G."/>
            <person name="Wicker E."/>
            <person name="Allen C."/>
            <person name="Fegan M."/>
            <person name="Pruvost O."/>
            <person name="Elbaz M."/>
            <person name="Calteau A."/>
            <person name="Salvignol G."/>
            <person name="Mornico D."/>
            <person name="Mangenot S."/>
            <person name="Barbe V."/>
            <person name="Medigue C."/>
            <person name="Prior P."/>
        </authorList>
    </citation>
    <scope>NUCLEOTIDE SEQUENCE [LARGE SCALE GENOMIC DNA]</scope>
    <source>
        <strain evidence="2">CFBP2957</strain>
        <plasmid evidence="2">RCFBPv3_mp</plasmid>
    </source>
</reference>
<reference evidence="2" key="2">
    <citation type="submission" date="2010-02" db="EMBL/GenBank/DDBJ databases">
        <authorList>
            <person name="Genoscope - CEA"/>
        </authorList>
    </citation>
    <scope>NUCLEOTIDE SEQUENCE</scope>
    <source>
        <strain evidence="2">CFBP2957</strain>
        <plasmid evidence="2">RCFBPv3_mp</plasmid>
    </source>
</reference>
<gene>
    <name evidence="2" type="ORF">RCFBP_mp10094</name>
</gene>
<dbReference type="EMBL" id="FP885907">
    <property type="protein sequence ID" value="CBJ52886.1"/>
    <property type="molecule type" value="Genomic_DNA"/>
</dbReference>
<organism evidence="2">
    <name type="scientific">Ralstonia solanacearum CFBP2957</name>
    <dbReference type="NCBI Taxonomy" id="859656"/>
    <lineage>
        <taxon>Bacteria</taxon>
        <taxon>Pseudomonadati</taxon>
        <taxon>Pseudomonadota</taxon>
        <taxon>Betaproteobacteria</taxon>
        <taxon>Burkholderiales</taxon>
        <taxon>Burkholderiaceae</taxon>
        <taxon>Ralstonia</taxon>
        <taxon>Ralstonia solanacearum species complex</taxon>
    </lineage>
</organism>
<keyword evidence="2" id="KW-0614">Plasmid</keyword>
<accession>D8P752</accession>
<proteinExistence type="predicted"/>
<name>D8P752_RALSL</name>
<evidence type="ECO:0000313" key="2">
    <source>
        <dbReference type="EMBL" id="CBJ52886.1"/>
    </source>
</evidence>
<evidence type="ECO:0000256" key="1">
    <source>
        <dbReference type="SAM" id="MobiDB-lite"/>
    </source>
</evidence>
<sequence>MQTFTNRKSATQQNHQTLANKGFAANSNDQKSFSPANSKCTQSFVYGYTNRKNKPKKTKTQI</sequence>
<geneLocation type="plasmid" evidence="2">
    <name>RCFBPv3_mp</name>
</geneLocation>
<feature type="region of interest" description="Disordered" evidence="1">
    <location>
        <begin position="1"/>
        <end position="38"/>
    </location>
</feature>